<keyword evidence="5" id="KW-0496">Mitochondrion</keyword>
<keyword evidence="4" id="KW-0689">Ribosomal protein</keyword>
<reference evidence="12" key="2">
    <citation type="submission" date="2024-08" db="UniProtKB">
        <authorList>
            <consortium name="EnsemblMetazoa"/>
        </authorList>
    </citation>
    <scope>IDENTIFICATION</scope>
</reference>
<dbReference type="GO" id="GO:0005840">
    <property type="term" value="C:ribosome"/>
    <property type="evidence" value="ECO:0007669"/>
    <property type="project" value="UniProtKB-KW"/>
</dbReference>
<comment type="similarity">
    <text evidence="2">Belongs to the bacterial ribosomal protein bL33 family.</text>
</comment>
<evidence type="ECO:0000256" key="9">
    <source>
        <dbReference type="ARBA" id="ARBA00038782"/>
    </source>
</evidence>
<evidence type="ECO:0000256" key="8">
    <source>
        <dbReference type="ARBA" id="ARBA00035436"/>
    </source>
</evidence>
<evidence type="ECO:0000313" key="12">
    <source>
        <dbReference type="EnsemblMetazoa" id="XP_019763221.1"/>
    </source>
</evidence>
<name>N6U9T4_DENPD</name>
<gene>
    <name evidence="12" type="primary">109539719</name>
    <name evidence="11" type="ORF">D910_07789</name>
    <name evidence="10" type="ORF">YQE_08147</name>
</gene>
<sequence length="64" mass="7670">MFITRVLLKKVKAKDIMVQMESLVSGHTFNKIRPRLADKLEVIRFDPYVQQECVYREKKKVRSM</sequence>
<evidence type="ECO:0000313" key="13">
    <source>
        <dbReference type="Proteomes" id="UP000019118"/>
    </source>
</evidence>
<dbReference type="OrthoDB" id="275534at2759"/>
<evidence type="ECO:0000256" key="4">
    <source>
        <dbReference type="ARBA" id="ARBA00022980"/>
    </source>
</evidence>
<evidence type="ECO:0000256" key="3">
    <source>
        <dbReference type="ARBA" id="ARBA00022946"/>
    </source>
</evidence>
<evidence type="ECO:0000256" key="2">
    <source>
        <dbReference type="ARBA" id="ARBA00007596"/>
    </source>
</evidence>
<dbReference type="GO" id="GO:1990904">
    <property type="term" value="C:ribonucleoprotein complex"/>
    <property type="evidence" value="ECO:0007669"/>
    <property type="project" value="UniProtKB-KW"/>
</dbReference>
<reference evidence="13 14" key="1">
    <citation type="journal article" date="2013" name="Genome Biol.">
        <title>Draft genome of the mountain pine beetle, Dendroctonus ponderosae Hopkins, a major forest pest.</title>
        <authorList>
            <person name="Keeling C.I."/>
            <person name="Yuen M.M."/>
            <person name="Liao N.Y."/>
            <person name="Docking T.R."/>
            <person name="Chan S.K."/>
            <person name="Taylor G.A."/>
            <person name="Palmquist D.L."/>
            <person name="Jackman S.D."/>
            <person name="Nguyen A."/>
            <person name="Li M."/>
            <person name="Henderson H."/>
            <person name="Janes J.K."/>
            <person name="Zhao Y."/>
            <person name="Pandoh P."/>
            <person name="Moore R."/>
            <person name="Sperling F.A."/>
            <person name="Huber D.P."/>
            <person name="Birol I."/>
            <person name="Jones S.J."/>
            <person name="Bohlmann J."/>
        </authorList>
    </citation>
    <scope>NUCLEOTIDE SEQUENCE</scope>
</reference>
<evidence type="ECO:0000256" key="6">
    <source>
        <dbReference type="ARBA" id="ARBA00023274"/>
    </source>
</evidence>
<organism evidence="10">
    <name type="scientific">Dendroctonus ponderosae</name>
    <name type="common">Mountain pine beetle</name>
    <dbReference type="NCBI Taxonomy" id="77166"/>
    <lineage>
        <taxon>Eukaryota</taxon>
        <taxon>Metazoa</taxon>
        <taxon>Ecdysozoa</taxon>
        <taxon>Arthropoda</taxon>
        <taxon>Hexapoda</taxon>
        <taxon>Insecta</taxon>
        <taxon>Pterygota</taxon>
        <taxon>Neoptera</taxon>
        <taxon>Endopterygota</taxon>
        <taxon>Coleoptera</taxon>
        <taxon>Polyphaga</taxon>
        <taxon>Cucujiformia</taxon>
        <taxon>Curculionidae</taxon>
        <taxon>Scolytinae</taxon>
        <taxon>Dendroctonus</taxon>
    </lineage>
</organism>
<dbReference type="EMBL" id="KB632237">
    <property type="protein sequence ID" value="ERL90440.1"/>
    <property type="molecule type" value="Genomic_DNA"/>
</dbReference>
<dbReference type="HOGENOM" id="CLU_190949_2_0_1"/>
<keyword evidence="13" id="KW-1185">Reference proteome</keyword>
<dbReference type="OMA" id="KSKFIMV"/>
<dbReference type="AlphaFoldDB" id="N6U9T4"/>
<accession>N6U9T4</accession>
<evidence type="ECO:0000313" key="11">
    <source>
        <dbReference type="EMBL" id="ERL90440.1"/>
    </source>
</evidence>
<comment type="subcellular location">
    <subcellularLocation>
        <location evidence="1">Mitochondrion</location>
    </subcellularLocation>
</comment>
<dbReference type="GO" id="GO:0005739">
    <property type="term" value="C:mitochondrion"/>
    <property type="evidence" value="ECO:0007669"/>
    <property type="project" value="UniProtKB-SubCell"/>
</dbReference>
<keyword evidence="6" id="KW-0687">Ribonucleoprotein</keyword>
<dbReference type="InterPro" id="IPR052008">
    <property type="entry name" value="Mitoribosomal_protein_bL33"/>
</dbReference>
<dbReference type="Gene3D" id="2.20.28.120">
    <property type="entry name" value="Ribosomal protein L33"/>
    <property type="match status" value="1"/>
</dbReference>
<evidence type="ECO:0000256" key="7">
    <source>
        <dbReference type="ARBA" id="ARBA00035275"/>
    </source>
</evidence>
<dbReference type="GO" id="GO:0006412">
    <property type="term" value="P:translation"/>
    <property type="evidence" value="ECO:0007669"/>
    <property type="project" value="InterPro"/>
</dbReference>
<protein>
    <recommendedName>
        <fullName evidence="7">Large ribosomal subunit protein bL33m</fullName>
    </recommendedName>
    <alternativeName>
        <fullName evidence="8">39S ribosomal protein L33, mitochondrial</fullName>
    </alternativeName>
</protein>
<dbReference type="Proteomes" id="UP000030742">
    <property type="component" value="Unassembled WGS sequence"/>
</dbReference>
<dbReference type="PANTHER" id="PTHR47037">
    <property type="entry name" value="39S RIBOSOMAL PROTEIN L33, MITOCHONDRIAL"/>
    <property type="match status" value="1"/>
</dbReference>
<dbReference type="EMBL" id="KB741015">
    <property type="protein sequence ID" value="ENN75372.1"/>
    <property type="molecule type" value="Genomic_DNA"/>
</dbReference>
<dbReference type="InterPro" id="IPR011332">
    <property type="entry name" value="Ribosomal_zn-bd"/>
</dbReference>
<evidence type="ECO:0000313" key="10">
    <source>
        <dbReference type="EMBL" id="ENN75372.1"/>
    </source>
</evidence>
<keyword evidence="3" id="KW-0809">Transit peptide</keyword>
<proteinExistence type="inferred from homology"/>
<dbReference type="STRING" id="77166.N6U9T4"/>
<dbReference type="InterPro" id="IPR038584">
    <property type="entry name" value="Ribosomal_bL33_sf"/>
</dbReference>
<dbReference type="KEGG" id="dpa:109539719"/>
<evidence type="ECO:0000256" key="1">
    <source>
        <dbReference type="ARBA" id="ARBA00004173"/>
    </source>
</evidence>
<dbReference type="SUPFAM" id="SSF57829">
    <property type="entry name" value="Zn-binding ribosomal proteins"/>
    <property type="match status" value="1"/>
</dbReference>
<evidence type="ECO:0000256" key="5">
    <source>
        <dbReference type="ARBA" id="ARBA00023128"/>
    </source>
</evidence>
<feature type="non-terminal residue" evidence="10">
    <location>
        <position position="1"/>
    </location>
</feature>
<evidence type="ECO:0000313" key="14">
    <source>
        <dbReference type="Proteomes" id="UP000030742"/>
    </source>
</evidence>
<dbReference type="Proteomes" id="UP000019118">
    <property type="component" value="Unassembled WGS sequence"/>
</dbReference>
<dbReference type="EnsemblMetazoa" id="XM_019907662.1">
    <property type="protein sequence ID" value="XP_019763221.1"/>
    <property type="gene ID" value="LOC109539719"/>
</dbReference>
<comment type="subunit">
    <text evidence="9">Component of the mitochondrial ribosome large subunit (39S) which comprises a 16S rRNA and about 50 distinct proteins.</text>
</comment>
<dbReference type="PANTHER" id="PTHR47037:SF1">
    <property type="entry name" value="LARGE RIBOSOMAL SUBUNIT PROTEIN BL33M"/>
    <property type="match status" value="1"/>
</dbReference>
<dbReference type="FunFam" id="2.20.28.120:FF:000005">
    <property type="entry name" value="39S ribosomal protein L33, mitochondrial"/>
    <property type="match status" value="1"/>
</dbReference>